<evidence type="ECO:0000313" key="2">
    <source>
        <dbReference type="EMBL" id="CRZ14079.1"/>
    </source>
</evidence>
<evidence type="ECO:0000313" key="3">
    <source>
        <dbReference type="Proteomes" id="UP000199147"/>
    </source>
</evidence>
<reference evidence="3" key="1">
    <citation type="submission" date="2015-07" db="EMBL/GenBank/DDBJ databases">
        <authorList>
            <person name="Urmite Genomes"/>
        </authorList>
    </citation>
    <scope>NUCLEOTIDE SEQUENCE [LARGE SCALE GENOMIC DNA]</scope>
    <source>
        <strain evidence="3">type strain: ATCC 49404</strain>
    </source>
</reference>
<keyword evidence="3" id="KW-1185">Reference proteome</keyword>
<feature type="chain" id="PRO_5005223701" description="Secreted protein" evidence="1">
    <location>
        <begin position="29"/>
        <end position="145"/>
    </location>
</feature>
<gene>
    <name evidence="2" type="ORF">BN2156_00927</name>
</gene>
<accession>A0A0H5RZD7</accession>
<evidence type="ECO:0000256" key="1">
    <source>
        <dbReference type="SAM" id="SignalP"/>
    </source>
</evidence>
<keyword evidence="1" id="KW-0732">Signal</keyword>
<dbReference type="Proteomes" id="UP000199147">
    <property type="component" value="Unassembled WGS sequence"/>
</dbReference>
<name>A0A0H5RZD7_9MYCO</name>
<dbReference type="OrthoDB" id="4748009at2"/>
<dbReference type="STRING" id="146018.BN2156_00927"/>
<organism evidence="2 3">
    <name type="scientific">Mycolicibacterium neworleansense</name>
    <dbReference type="NCBI Taxonomy" id="146018"/>
    <lineage>
        <taxon>Bacteria</taxon>
        <taxon>Bacillati</taxon>
        <taxon>Actinomycetota</taxon>
        <taxon>Actinomycetes</taxon>
        <taxon>Mycobacteriales</taxon>
        <taxon>Mycobacteriaceae</taxon>
        <taxon>Mycolicibacterium</taxon>
    </lineage>
</organism>
<feature type="signal peptide" evidence="1">
    <location>
        <begin position="1"/>
        <end position="28"/>
    </location>
</feature>
<proteinExistence type="predicted"/>
<dbReference type="EMBL" id="CWKH01000001">
    <property type="protein sequence ID" value="CRZ14079.1"/>
    <property type="molecule type" value="Genomic_DNA"/>
</dbReference>
<sequence precursor="true">MIRELFATTAVAAAALATAISVAPSALADDNSNMYPDNPGRYSTDVPGMSYEASNGAPCYSWERNVFGRGPGGTAMQCRWIPNQWPPVYTGFWTYAYPLHGVQEIGSPCPGPQAAAQSPDGRPMLCLGAQGWQPGVLTGDGFFPA</sequence>
<dbReference type="AlphaFoldDB" id="A0A0H5RZD7"/>
<evidence type="ECO:0008006" key="4">
    <source>
        <dbReference type="Google" id="ProtNLM"/>
    </source>
</evidence>
<protein>
    <recommendedName>
        <fullName evidence="4">Secreted protein</fullName>
    </recommendedName>
</protein>
<dbReference type="RefSeq" id="WP_090510740.1">
    <property type="nucleotide sequence ID" value="NZ_CWKH01000001.1"/>
</dbReference>